<dbReference type="AlphaFoldDB" id="A0AAW9PU81"/>
<proteinExistence type="predicted"/>
<dbReference type="GO" id="GO:0005247">
    <property type="term" value="F:voltage-gated chloride channel activity"/>
    <property type="evidence" value="ECO:0007669"/>
    <property type="project" value="TreeGrafter"/>
</dbReference>
<evidence type="ECO:0000313" key="11">
    <source>
        <dbReference type="EMBL" id="MEE3718899.1"/>
    </source>
</evidence>
<feature type="transmembrane region" description="Helical" evidence="9">
    <location>
        <begin position="159"/>
        <end position="181"/>
    </location>
</feature>
<comment type="caution">
    <text evidence="11">The sequence shown here is derived from an EMBL/GenBank/DDBJ whole genome shotgun (WGS) entry which is preliminary data.</text>
</comment>
<keyword evidence="2" id="KW-0813">Transport</keyword>
<dbReference type="Gene3D" id="3.10.580.10">
    <property type="entry name" value="CBS-domain"/>
    <property type="match status" value="1"/>
</dbReference>
<evidence type="ECO:0000256" key="6">
    <source>
        <dbReference type="ARBA" id="ARBA00023136"/>
    </source>
</evidence>
<keyword evidence="12" id="KW-1185">Reference proteome</keyword>
<dbReference type="SUPFAM" id="SSF81340">
    <property type="entry name" value="Clc chloride channel"/>
    <property type="match status" value="1"/>
</dbReference>
<keyword evidence="8" id="KW-0129">CBS domain</keyword>
<feature type="transmembrane region" description="Helical" evidence="9">
    <location>
        <begin position="21"/>
        <end position="41"/>
    </location>
</feature>
<feature type="transmembrane region" description="Helical" evidence="9">
    <location>
        <begin position="312"/>
        <end position="330"/>
    </location>
</feature>
<dbReference type="SMART" id="SM00116">
    <property type="entry name" value="CBS"/>
    <property type="match status" value="2"/>
</dbReference>
<evidence type="ECO:0000256" key="5">
    <source>
        <dbReference type="ARBA" id="ARBA00023065"/>
    </source>
</evidence>
<reference evidence="11" key="1">
    <citation type="submission" date="2024-01" db="EMBL/GenBank/DDBJ databases">
        <title>Bank of Algae and Cyanobacteria of the Azores (BACA) strain genomes.</title>
        <authorList>
            <person name="Luz R."/>
            <person name="Cordeiro R."/>
            <person name="Fonseca A."/>
            <person name="Goncalves V."/>
        </authorList>
    </citation>
    <scope>NUCLEOTIDE SEQUENCE</scope>
    <source>
        <strain evidence="11">BACA0141</strain>
    </source>
</reference>
<evidence type="ECO:0000259" key="10">
    <source>
        <dbReference type="PROSITE" id="PS51371"/>
    </source>
</evidence>
<feature type="transmembrane region" description="Helical" evidence="9">
    <location>
        <begin position="61"/>
        <end position="80"/>
    </location>
</feature>
<dbReference type="SUPFAM" id="SSF52402">
    <property type="entry name" value="Adenine nucleotide alpha hydrolases-like"/>
    <property type="match status" value="1"/>
</dbReference>
<dbReference type="Pfam" id="PF00654">
    <property type="entry name" value="Voltage_CLC"/>
    <property type="match status" value="1"/>
</dbReference>
<dbReference type="PRINTS" id="PR00762">
    <property type="entry name" value="CLCHANNEL"/>
</dbReference>
<feature type="domain" description="CBS" evidence="10">
    <location>
        <begin position="516"/>
        <end position="573"/>
    </location>
</feature>
<dbReference type="Gene3D" id="3.40.50.12370">
    <property type="match status" value="1"/>
</dbReference>
<dbReference type="InterPro" id="IPR006016">
    <property type="entry name" value="UspA"/>
</dbReference>
<dbReference type="Gene3D" id="1.10.3080.10">
    <property type="entry name" value="Clc chloride channel"/>
    <property type="match status" value="1"/>
</dbReference>
<feature type="transmembrane region" description="Helical" evidence="9">
    <location>
        <begin position="336"/>
        <end position="358"/>
    </location>
</feature>
<keyword evidence="3 9" id="KW-0812">Transmembrane</keyword>
<dbReference type="PANTHER" id="PTHR45711:SF10">
    <property type="entry name" value="CHLORIDE CHANNEL PROTEIN"/>
    <property type="match status" value="1"/>
</dbReference>
<dbReference type="PANTHER" id="PTHR45711">
    <property type="entry name" value="CHLORIDE CHANNEL PROTEIN"/>
    <property type="match status" value="1"/>
</dbReference>
<feature type="transmembrane region" description="Helical" evidence="9">
    <location>
        <begin position="370"/>
        <end position="391"/>
    </location>
</feature>
<feature type="domain" description="CBS" evidence="10">
    <location>
        <begin position="453"/>
        <end position="510"/>
    </location>
</feature>
<keyword evidence="4 9" id="KW-1133">Transmembrane helix</keyword>
<accession>A0AAW9PU81</accession>
<feature type="transmembrane region" description="Helical" evidence="9">
    <location>
        <begin position="193"/>
        <end position="213"/>
    </location>
</feature>
<evidence type="ECO:0000256" key="3">
    <source>
        <dbReference type="ARBA" id="ARBA00022692"/>
    </source>
</evidence>
<dbReference type="Pfam" id="PF00582">
    <property type="entry name" value="Usp"/>
    <property type="match status" value="1"/>
</dbReference>
<keyword evidence="7" id="KW-0868">Chloride</keyword>
<feature type="transmembrane region" description="Helical" evidence="9">
    <location>
        <begin position="397"/>
        <end position="417"/>
    </location>
</feature>
<evidence type="ECO:0000256" key="4">
    <source>
        <dbReference type="ARBA" id="ARBA00022989"/>
    </source>
</evidence>
<dbReference type="EMBL" id="JAZBJZ010000099">
    <property type="protein sequence ID" value="MEE3718899.1"/>
    <property type="molecule type" value="Genomic_DNA"/>
</dbReference>
<feature type="transmembrane region" description="Helical" evidence="9">
    <location>
        <begin position="272"/>
        <end position="291"/>
    </location>
</feature>
<keyword evidence="6 9" id="KW-0472">Membrane</keyword>
<dbReference type="InterPro" id="IPR046342">
    <property type="entry name" value="CBS_dom_sf"/>
</dbReference>
<protein>
    <submittedName>
        <fullName evidence="11">Chloride channel protein</fullName>
    </submittedName>
</protein>
<dbReference type="InterPro" id="IPR014743">
    <property type="entry name" value="Cl-channel_core"/>
</dbReference>
<dbReference type="Proteomes" id="UP001333818">
    <property type="component" value="Unassembled WGS sequence"/>
</dbReference>
<dbReference type="PROSITE" id="PS51371">
    <property type="entry name" value="CBS"/>
    <property type="match status" value="2"/>
</dbReference>
<dbReference type="SUPFAM" id="SSF54631">
    <property type="entry name" value="CBS-domain pair"/>
    <property type="match status" value="1"/>
</dbReference>
<dbReference type="CDD" id="cd01031">
    <property type="entry name" value="EriC"/>
    <property type="match status" value="1"/>
</dbReference>
<evidence type="ECO:0000256" key="1">
    <source>
        <dbReference type="ARBA" id="ARBA00004141"/>
    </source>
</evidence>
<gene>
    <name evidence="11" type="ORF">V2H45_19325</name>
</gene>
<feature type="transmembrane region" description="Helical" evidence="9">
    <location>
        <begin position="234"/>
        <end position="252"/>
    </location>
</feature>
<dbReference type="InterPro" id="IPR001807">
    <property type="entry name" value="ClC"/>
</dbReference>
<organism evidence="11 12">
    <name type="scientific">Tumidithrix elongata BACA0141</name>
    <dbReference type="NCBI Taxonomy" id="2716417"/>
    <lineage>
        <taxon>Bacteria</taxon>
        <taxon>Bacillati</taxon>
        <taxon>Cyanobacteriota</taxon>
        <taxon>Cyanophyceae</taxon>
        <taxon>Pseudanabaenales</taxon>
        <taxon>Pseudanabaenaceae</taxon>
        <taxon>Tumidithrix</taxon>
        <taxon>Tumidithrix elongata</taxon>
    </lineage>
</organism>
<evidence type="ECO:0000256" key="8">
    <source>
        <dbReference type="PROSITE-ProRule" id="PRU00703"/>
    </source>
</evidence>
<dbReference type="GO" id="GO:0005886">
    <property type="term" value="C:plasma membrane"/>
    <property type="evidence" value="ECO:0007669"/>
    <property type="project" value="TreeGrafter"/>
</dbReference>
<dbReference type="RefSeq" id="WP_330485334.1">
    <property type="nucleotide sequence ID" value="NZ_JAZBJZ010000099.1"/>
</dbReference>
<sequence length="769" mass="83325">MTKISHIIWKRVSRALVRPKRLAIFEACLIGLVSGLAALLLGEGVGWLGGWRRTLAHWIPVYMALPAIGLIAGLLSGWLVDRFAPQAGGSGMLEVKAVLAKVPMPLNLRIALVKLISTTLVLASGMPLGKEGPTVQIGASLANQLSRWFPTSPDHRRQLIAAGAGAGLAAAFDAPIAGVLFVVEELLQDVSGITLGTAILASFIASIVARISGSHSLNLDLHLITAHTSFSAPEIPFYLLLGILAGLLGAWFNRGILFSLALYHRFLNVSLPWRIGFAGLVTGIALSTLPIELRDHAGLRQLLLTGETNWQLVAFIFCFEFLLILITFGSGAPGGLLVPSMTLGAALGYLVGTWEYHWLGLSAAETYARVGMGAFFCGVARVPITGMIIVFEMTTDFNLVLPLMIVSVTAYLVGELVEAGSLYDRLLEFKGIHLAKDLAPKEAWAELTADDVMQRRVETLSSQLSLEEALQAFSQSSHRGFPVLEKGKLVGILTQKDISNVSERGLRGDCTVADVMTPEPFTTSPDDTLAHVVHLLDRHNLSSLPVIEGRRLVGIITRSDIIRVEAAHLSGEENLARHQSTQSQVIYQTRSPETGQGRILVPLINPKTANTLLEMAVAIAHDRHYEIECLHIIVVPRHQSLTEAKVSKVLGQQLLWSAIQLAQAWEIPIHTQIRVAHDLSSEILQSIKERHVDLVIMGWKGNTTTPGRIFSQVVDTIILQATCSVVLVKLGSLPHFDRWLVPIAGGSNTQEVIQLLPALVQQGGNRATL</sequence>
<evidence type="ECO:0000256" key="2">
    <source>
        <dbReference type="ARBA" id="ARBA00022448"/>
    </source>
</evidence>
<dbReference type="Pfam" id="PF00571">
    <property type="entry name" value="CBS"/>
    <property type="match status" value="2"/>
</dbReference>
<evidence type="ECO:0000256" key="7">
    <source>
        <dbReference type="ARBA" id="ARBA00023214"/>
    </source>
</evidence>
<comment type="subcellular location">
    <subcellularLocation>
        <location evidence="1">Membrane</location>
        <topology evidence="1">Multi-pass membrane protein</topology>
    </subcellularLocation>
</comment>
<evidence type="ECO:0000256" key="9">
    <source>
        <dbReference type="SAM" id="Phobius"/>
    </source>
</evidence>
<evidence type="ECO:0000313" key="12">
    <source>
        <dbReference type="Proteomes" id="UP001333818"/>
    </source>
</evidence>
<dbReference type="InterPro" id="IPR000644">
    <property type="entry name" value="CBS_dom"/>
</dbReference>
<name>A0AAW9PU81_9CYAN</name>
<keyword evidence="5" id="KW-0406">Ion transport</keyword>